<evidence type="ECO:0000256" key="2">
    <source>
        <dbReference type="ARBA" id="ARBA00009984"/>
    </source>
</evidence>
<dbReference type="Gene3D" id="3.30.700.10">
    <property type="entry name" value="Glycoprotein, Type 4 Pilin"/>
    <property type="match status" value="1"/>
</dbReference>
<dbReference type="InterPro" id="IPR010054">
    <property type="entry name" value="Type2_sec_GspG"/>
</dbReference>
<dbReference type="Pfam" id="PF07963">
    <property type="entry name" value="N_methyl"/>
    <property type="match status" value="1"/>
</dbReference>
<gene>
    <name evidence="13" type="ORF">SAMN06297144_1678</name>
</gene>
<evidence type="ECO:0000256" key="7">
    <source>
        <dbReference type="ARBA" id="ARBA00022692"/>
    </source>
</evidence>
<sequence length="163" mass="17311">MRKVFRQFHDMVAARRLRRKAGDALAHDAGVTLVEMIVVLVIIAVVAGMVVSSGILNRPDQARVTAANASLQTIGSALKMYRLDNGAYPTTAQGLKALVDKPTQTPLPSNWNPEGYLPQMPVDPWGNPYVYAAPAPGGFALKSLGKDGQEGGEGLDADLTAGR</sequence>
<dbReference type="NCBIfam" id="TIGR01710">
    <property type="entry name" value="typeII_sec_gspG"/>
    <property type="match status" value="1"/>
</dbReference>
<dbReference type="PROSITE" id="PS00409">
    <property type="entry name" value="PROKAR_NTER_METHYL"/>
    <property type="match status" value="1"/>
</dbReference>
<dbReference type="GO" id="GO:0015627">
    <property type="term" value="C:type II protein secretion system complex"/>
    <property type="evidence" value="ECO:0007669"/>
    <property type="project" value="InterPro"/>
</dbReference>
<keyword evidence="5" id="KW-0488">Methylation</keyword>
<dbReference type="InterPro" id="IPR012902">
    <property type="entry name" value="N_methyl_site"/>
</dbReference>
<dbReference type="AlphaFoldDB" id="A0A285R2K3"/>
<accession>A0A285R2K3</accession>
<dbReference type="InterPro" id="IPR000983">
    <property type="entry name" value="Bac_GSPG_pilin"/>
</dbReference>
<evidence type="ECO:0000256" key="3">
    <source>
        <dbReference type="ARBA" id="ARBA00020042"/>
    </source>
</evidence>
<evidence type="ECO:0000256" key="1">
    <source>
        <dbReference type="ARBA" id="ARBA00004377"/>
    </source>
</evidence>
<protein>
    <recommendedName>
        <fullName evidence="3">Type II secretion system core protein G</fullName>
    </recommendedName>
</protein>
<evidence type="ECO:0000256" key="5">
    <source>
        <dbReference type="ARBA" id="ARBA00022481"/>
    </source>
</evidence>
<proteinExistence type="inferred from homology"/>
<reference evidence="13 14" key="1">
    <citation type="submission" date="2017-07" db="EMBL/GenBank/DDBJ databases">
        <authorList>
            <person name="Sun Z.S."/>
            <person name="Albrecht U."/>
            <person name="Echele G."/>
            <person name="Lee C.C."/>
        </authorList>
    </citation>
    <scope>NUCLEOTIDE SEQUENCE [LARGE SCALE GENOMIC DNA]</scope>
    <source>
        <strain evidence="13 14">CGMCC 1.12672</strain>
    </source>
</reference>
<evidence type="ECO:0000256" key="8">
    <source>
        <dbReference type="ARBA" id="ARBA00022989"/>
    </source>
</evidence>
<evidence type="ECO:0000256" key="6">
    <source>
        <dbReference type="ARBA" id="ARBA00022519"/>
    </source>
</evidence>
<comment type="subcellular location">
    <subcellularLocation>
        <location evidence="1">Cell inner membrane</location>
        <topology evidence="1">Single-pass membrane protein</topology>
    </subcellularLocation>
</comment>
<dbReference type="InterPro" id="IPR013545">
    <property type="entry name" value="T2SS_protein-GspG_C"/>
</dbReference>
<keyword evidence="9 11" id="KW-0472">Membrane</keyword>
<keyword evidence="4" id="KW-1003">Cell membrane</keyword>
<dbReference type="Proteomes" id="UP000219494">
    <property type="component" value="Unassembled WGS sequence"/>
</dbReference>
<feature type="domain" description="Type II secretion system protein GspG C-terminal" evidence="12">
    <location>
        <begin position="55"/>
        <end position="160"/>
    </location>
</feature>
<dbReference type="NCBIfam" id="TIGR02532">
    <property type="entry name" value="IV_pilin_GFxxxE"/>
    <property type="match status" value="1"/>
</dbReference>
<dbReference type="PRINTS" id="PR00813">
    <property type="entry name" value="BCTERIALGSPG"/>
</dbReference>
<keyword evidence="8 11" id="KW-1133">Transmembrane helix</keyword>
<evidence type="ECO:0000313" key="14">
    <source>
        <dbReference type="Proteomes" id="UP000219494"/>
    </source>
</evidence>
<evidence type="ECO:0000259" key="12">
    <source>
        <dbReference type="Pfam" id="PF08334"/>
    </source>
</evidence>
<dbReference type="GO" id="GO:0015628">
    <property type="term" value="P:protein secretion by the type II secretion system"/>
    <property type="evidence" value="ECO:0007669"/>
    <property type="project" value="InterPro"/>
</dbReference>
<evidence type="ECO:0000256" key="4">
    <source>
        <dbReference type="ARBA" id="ARBA00022475"/>
    </source>
</evidence>
<comment type="similarity">
    <text evidence="2">Belongs to the GSP G family.</text>
</comment>
<evidence type="ECO:0000256" key="11">
    <source>
        <dbReference type="SAM" id="Phobius"/>
    </source>
</evidence>
<evidence type="ECO:0000256" key="10">
    <source>
        <dbReference type="SAM" id="MobiDB-lite"/>
    </source>
</evidence>
<dbReference type="PANTHER" id="PTHR30093">
    <property type="entry name" value="GENERAL SECRETION PATHWAY PROTEIN G"/>
    <property type="match status" value="1"/>
</dbReference>
<keyword evidence="6" id="KW-0997">Cell inner membrane</keyword>
<dbReference type="Pfam" id="PF08334">
    <property type="entry name" value="T2SSG"/>
    <property type="match status" value="1"/>
</dbReference>
<name>A0A285R2K3_9SPHN</name>
<dbReference type="PANTHER" id="PTHR30093:SF44">
    <property type="entry name" value="TYPE II SECRETION SYSTEM CORE PROTEIN G"/>
    <property type="match status" value="1"/>
</dbReference>
<evidence type="ECO:0000256" key="9">
    <source>
        <dbReference type="ARBA" id="ARBA00023136"/>
    </source>
</evidence>
<keyword evidence="7 11" id="KW-0812">Transmembrane</keyword>
<feature type="transmembrane region" description="Helical" evidence="11">
    <location>
        <begin position="25"/>
        <end position="51"/>
    </location>
</feature>
<keyword evidence="14" id="KW-1185">Reference proteome</keyword>
<feature type="region of interest" description="Disordered" evidence="10">
    <location>
        <begin position="143"/>
        <end position="163"/>
    </location>
</feature>
<organism evidence="13 14">
    <name type="scientific">Sphingomonas guangdongensis</name>
    <dbReference type="NCBI Taxonomy" id="1141890"/>
    <lineage>
        <taxon>Bacteria</taxon>
        <taxon>Pseudomonadati</taxon>
        <taxon>Pseudomonadota</taxon>
        <taxon>Alphaproteobacteria</taxon>
        <taxon>Sphingomonadales</taxon>
        <taxon>Sphingomonadaceae</taxon>
        <taxon>Sphingomonas</taxon>
    </lineage>
</organism>
<dbReference type="SUPFAM" id="SSF54523">
    <property type="entry name" value="Pili subunits"/>
    <property type="match status" value="1"/>
</dbReference>
<evidence type="ECO:0000313" key="13">
    <source>
        <dbReference type="EMBL" id="SOB86572.1"/>
    </source>
</evidence>
<dbReference type="EMBL" id="OBMI01000002">
    <property type="protein sequence ID" value="SOB86572.1"/>
    <property type="molecule type" value="Genomic_DNA"/>
</dbReference>
<dbReference type="GO" id="GO:0005886">
    <property type="term" value="C:plasma membrane"/>
    <property type="evidence" value="ECO:0007669"/>
    <property type="project" value="UniProtKB-SubCell"/>
</dbReference>
<dbReference type="InterPro" id="IPR045584">
    <property type="entry name" value="Pilin-like"/>
</dbReference>